<dbReference type="Proteomes" id="UP001205998">
    <property type="component" value="Unassembled WGS sequence"/>
</dbReference>
<accession>A0AAD5F8S3</accession>
<dbReference type="GO" id="GO:0000775">
    <property type="term" value="C:chromosome, centromeric region"/>
    <property type="evidence" value="ECO:0007669"/>
    <property type="project" value="InterPro"/>
</dbReference>
<keyword evidence="2" id="KW-1185">Reference proteome</keyword>
<organism evidence="1 2">
    <name type="scientific">Silurus asotus</name>
    <name type="common">Amur catfish</name>
    <name type="synonym">Parasilurus asotus</name>
    <dbReference type="NCBI Taxonomy" id="30991"/>
    <lineage>
        <taxon>Eukaryota</taxon>
        <taxon>Metazoa</taxon>
        <taxon>Chordata</taxon>
        <taxon>Craniata</taxon>
        <taxon>Vertebrata</taxon>
        <taxon>Euteleostomi</taxon>
        <taxon>Actinopterygii</taxon>
        <taxon>Neopterygii</taxon>
        <taxon>Teleostei</taxon>
        <taxon>Ostariophysi</taxon>
        <taxon>Siluriformes</taxon>
        <taxon>Siluridae</taxon>
        <taxon>Silurus</taxon>
    </lineage>
</organism>
<comment type="caution">
    <text evidence="1">The sequence shown here is derived from an EMBL/GenBank/DDBJ whole genome shotgun (WGS) entry which is preliminary data.</text>
</comment>
<dbReference type="InterPro" id="IPR027801">
    <property type="entry name" value="CENP-P"/>
</dbReference>
<dbReference type="Pfam" id="PF13096">
    <property type="entry name" value="CENP-P"/>
    <property type="match status" value="1"/>
</dbReference>
<gene>
    <name evidence="1" type="ORF">C0J50_1896</name>
</gene>
<name>A0AAD5F8S3_SILAS</name>
<evidence type="ECO:0000313" key="1">
    <source>
        <dbReference type="EMBL" id="KAI5607585.1"/>
    </source>
</evidence>
<dbReference type="AlphaFoldDB" id="A0AAD5F8S3"/>
<protein>
    <submittedName>
        <fullName evidence="1">Centromere protein P</fullName>
    </submittedName>
</protein>
<proteinExistence type="predicted"/>
<dbReference type="EMBL" id="MU591762">
    <property type="protein sequence ID" value="KAI5607585.1"/>
    <property type="molecule type" value="Genomic_DNA"/>
</dbReference>
<reference evidence="1" key="1">
    <citation type="submission" date="2018-07" db="EMBL/GenBank/DDBJ databases">
        <title>Comparative genomics of catfishes provides insights into carnivory and benthic adaptation.</title>
        <authorList>
            <person name="Zhang Y."/>
            <person name="Wang D."/>
            <person name="Peng Z."/>
            <person name="Zheng S."/>
            <person name="Shao F."/>
            <person name="Tao W."/>
        </authorList>
    </citation>
    <scope>NUCLEOTIDE SEQUENCE</scope>
    <source>
        <strain evidence="1">Chongqing</strain>
    </source>
</reference>
<evidence type="ECO:0000313" key="2">
    <source>
        <dbReference type="Proteomes" id="UP001205998"/>
    </source>
</evidence>
<dbReference type="GO" id="GO:0034080">
    <property type="term" value="P:CENP-A containing chromatin assembly"/>
    <property type="evidence" value="ECO:0007669"/>
    <property type="project" value="InterPro"/>
</dbReference>
<dbReference type="PANTHER" id="PTHR28577">
    <property type="entry name" value="CENTROMERE PROTEIN P"/>
    <property type="match status" value="1"/>
</dbReference>
<dbReference type="GO" id="GO:0005634">
    <property type="term" value="C:nucleus"/>
    <property type="evidence" value="ECO:0007669"/>
    <property type="project" value="TreeGrafter"/>
</dbReference>
<sequence>MSHALCNNTSNSRGEQNDHLRRAELRALQIKRRSYRCMMSIFWNIGVSKEGAVKTKLDLLMKMPEQAEKLDTENVMASAPESFRRLLSVFGEEATIESLIQSVCF</sequence>
<dbReference type="PANTHER" id="PTHR28577:SF1">
    <property type="entry name" value="CENTROMERE PROTEIN P"/>
    <property type="match status" value="1"/>
</dbReference>